<keyword evidence="2" id="KW-1185">Reference proteome</keyword>
<evidence type="ECO:0000313" key="2">
    <source>
        <dbReference type="Proteomes" id="UP000460549"/>
    </source>
</evidence>
<sequence length="221" mass="24704">MIKGAIFDLDGTLLDSMNLWTKIDREFLERRGITYTLDYSKAITHMELLETANYTIKRYSLNESAEAVIGEWHEAANKEYANNIKLKDGAYEFLMYLKKNNYKLAVATSSSKEVFMPCLKRVGIDKLFDAIVTSSDVGIGKSSPKIYLHGASLINVEPKDCFVFEDLPIALASAKSAGFITIGVLDPFSIDLFDEVKAQSMATISDFSEKEIKKSLSLIIN</sequence>
<dbReference type="InterPro" id="IPR023198">
    <property type="entry name" value="PGP-like_dom2"/>
</dbReference>
<dbReference type="Pfam" id="PF13419">
    <property type="entry name" value="HAD_2"/>
    <property type="match status" value="1"/>
</dbReference>
<dbReference type="AlphaFoldDB" id="A0A7X2PF44"/>
<gene>
    <name evidence="1" type="ORF">FYJ80_10890</name>
</gene>
<dbReference type="SFLD" id="SFLDG01135">
    <property type="entry name" value="C1.5.6:_HAD__Beta-PGM__Phospha"/>
    <property type="match status" value="1"/>
</dbReference>
<protein>
    <submittedName>
        <fullName evidence="1">HAD family phosphatase</fullName>
    </submittedName>
</protein>
<dbReference type="InterPro" id="IPR041492">
    <property type="entry name" value="HAD_2"/>
</dbReference>
<dbReference type="PANTHER" id="PTHR18901:SF38">
    <property type="entry name" value="PSEUDOURIDINE-5'-PHOSPHATASE"/>
    <property type="match status" value="1"/>
</dbReference>
<dbReference type="Proteomes" id="UP000460549">
    <property type="component" value="Unassembled WGS sequence"/>
</dbReference>
<dbReference type="InterPro" id="IPR023214">
    <property type="entry name" value="HAD_sf"/>
</dbReference>
<dbReference type="SUPFAM" id="SSF56784">
    <property type="entry name" value="HAD-like"/>
    <property type="match status" value="1"/>
</dbReference>
<comment type="caution">
    <text evidence="1">The sequence shown here is derived from an EMBL/GenBank/DDBJ whole genome shotgun (WGS) entry which is preliminary data.</text>
</comment>
<dbReference type="SFLD" id="SFLDS00003">
    <property type="entry name" value="Haloacid_Dehalogenase"/>
    <property type="match status" value="1"/>
</dbReference>
<dbReference type="CDD" id="cd07505">
    <property type="entry name" value="HAD_BPGM-like"/>
    <property type="match status" value="1"/>
</dbReference>
<name>A0A7X2PF44_9SPIO</name>
<proteinExistence type="predicted"/>
<dbReference type="InterPro" id="IPR036412">
    <property type="entry name" value="HAD-like_sf"/>
</dbReference>
<dbReference type="PANTHER" id="PTHR18901">
    <property type="entry name" value="2-DEOXYGLUCOSE-6-PHOSPHATE PHOSPHATASE 2"/>
    <property type="match status" value="1"/>
</dbReference>
<dbReference type="SFLD" id="SFLDG01129">
    <property type="entry name" value="C1.5:_HAD__Beta-PGM__Phosphata"/>
    <property type="match status" value="1"/>
</dbReference>
<reference evidence="1 2" key="1">
    <citation type="submission" date="2019-08" db="EMBL/GenBank/DDBJ databases">
        <title>In-depth cultivation of the pig gut microbiome towards novel bacterial diversity and tailored functional studies.</title>
        <authorList>
            <person name="Wylensek D."/>
            <person name="Hitch T.C.A."/>
            <person name="Clavel T."/>
        </authorList>
    </citation>
    <scope>NUCLEOTIDE SEQUENCE [LARGE SCALE GENOMIC DNA]</scope>
    <source>
        <strain evidence="1 2">NM-380-WT-3C1</strain>
    </source>
</reference>
<accession>A0A7X2PF44</accession>
<organism evidence="1 2">
    <name type="scientific">Bullifex porci</name>
    <dbReference type="NCBI Taxonomy" id="2606638"/>
    <lineage>
        <taxon>Bacteria</taxon>
        <taxon>Pseudomonadati</taxon>
        <taxon>Spirochaetota</taxon>
        <taxon>Spirochaetia</taxon>
        <taxon>Spirochaetales</taxon>
        <taxon>Spirochaetaceae</taxon>
        <taxon>Bullifex</taxon>
    </lineage>
</organism>
<dbReference type="Gene3D" id="1.10.150.240">
    <property type="entry name" value="Putative phosphatase, domain 2"/>
    <property type="match status" value="1"/>
</dbReference>
<dbReference type="InterPro" id="IPR006439">
    <property type="entry name" value="HAD-SF_hydro_IA"/>
</dbReference>
<dbReference type="Gene3D" id="3.40.50.1000">
    <property type="entry name" value="HAD superfamily/HAD-like"/>
    <property type="match status" value="1"/>
</dbReference>
<dbReference type="NCBIfam" id="TIGR01509">
    <property type="entry name" value="HAD-SF-IA-v3"/>
    <property type="match status" value="1"/>
</dbReference>
<dbReference type="EMBL" id="VUNN01000033">
    <property type="protein sequence ID" value="MSU07263.1"/>
    <property type="molecule type" value="Genomic_DNA"/>
</dbReference>
<dbReference type="GO" id="GO:0016791">
    <property type="term" value="F:phosphatase activity"/>
    <property type="evidence" value="ECO:0007669"/>
    <property type="project" value="TreeGrafter"/>
</dbReference>
<dbReference type="RefSeq" id="WP_154426867.1">
    <property type="nucleotide sequence ID" value="NZ_JAQYPZ010000253.1"/>
</dbReference>
<evidence type="ECO:0000313" key="1">
    <source>
        <dbReference type="EMBL" id="MSU07263.1"/>
    </source>
</evidence>